<dbReference type="PANTHER" id="PTHR38706:SF2">
    <property type="match status" value="1"/>
</dbReference>
<protein>
    <submittedName>
        <fullName evidence="1">Uncharacterized protein</fullName>
    </submittedName>
</protein>
<evidence type="ECO:0000313" key="2">
    <source>
        <dbReference type="Proteomes" id="UP001187315"/>
    </source>
</evidence>
<dbReference type="EMBL" id="JAVHJS010000007">
    <property type="protein sequence ID" value="KAK2852253.1"/>
    <property type="molecule type" value="Genomic_DNA"/>
</dbReference>
<dbReference type="AlphaFoldDB" id="A0AA88SUS5"/>
<accession>A0AA88SUS5</accession>
<dbReference type="PANTHER" id="PTHR38706">
    <property type="entry name" value="SI:CH211-198C19.1-RELATED"/>
    <property type="match status" value="1"/>
</dbReference>
<evidence type="ECO:0000313" key="1">
    <source>
        <dbReference type="EMBL" id="KAK2852253.1"/>
    </source>
</evidence>
<organism evidence="1 2">
    <name type="scientific">Tachysurus vachellii</name>
    <name type="common">Darkbarbel catfish</name>
    <name type="synonym">Pelteobagrus vachellii</name>
    <dbReference type="NCBI Taxonomy" id="175792"/>
    <lineage>
        <taxon>Eukaryota</taxon>
        <taxon>Metazoa</taxon>
        <taxon>Chordata</taxon>
        <taxon>Craniata</taxon>
        <taxon>Vertebrata</taxon>
        <taxon>Euteleostomi</taxon>
        <taxon>Actinopterygii</taxon>
        <taxon>Neopterygii</taxon>
        <taxon>Teleostei</taxon>
        <taxon>Ostariophysi</taxon>
        <taxon>Siluriformes</taxon>
        <taxon>Bagridae</taxon>
        <taxon>Tachysurus</taxon>
    </lineage>
</organism>
<sequence>MKKPKTLNELRHLEESGFGQRYPRHGLKLLYWFVNECVYFDDYNNTCWQYNPDEGYFGFHLFKNRTDIYNEKLLPDVDLDYYEVGNLSRPEANYLPYYVLEDYNQNPYHCESNMERIIFSVDDECIDRVYVTEHSDQADFNKEATFGISRGLIKMISRLTLEDFLEKTGYYTEQENSDQEPEYRAPQDNSAPVFKRVVNQLSDHQKVDPHNNWSKCIIL</sequence>
<proteinExistence type="predicted"/>
<keyword evidence="2" id="KW-1185">Reference proteome</keyword>
<comment type="caution">
    <text evidence="1">The sequence shown here is derived from an EMBL/GenBank/DDBJ whole genome shotgun (WGS) entry which is preliminary data.</text>
</comment>
<reference evidence="1" key="1">
    <citation type="submission" date="2023-08" db="EMBL/GenBank/DDBJ databases">
        <title>Pelteobagrus vachellii genome.</title>
        <authorList>
            <person name="Liu H."/>
        </authorList>
    </citation>
    <scope>NUCLEOTIDE SEQUENCE</scope>
    <source>
        <strain evidence="1">PRFRI_2022a</strain>
        <tissue evidence="1">Muscle</tissue>
    </source>
</reference>
<name>A0AA88SUS5_TACVA</name>
<gene>
    <name evidence="1" type="ORF">Q7C36_007454</name>
</gene>
<dbReference type="Proteomes" id="UP001187315">
    <property type="component" value="Unassembled WGS sequence"/>
</dbReference>